<name>A0ABU6CTP4_9GAMM</name>
<evidence type="ECO:0000259" key="9">
    <source>
        <dbReference type="PROSITE" id="PS50929"/>
    </source>
</evidence>
<dbReference type="Gene3D" id="1.20.1560.10">
    <property type="entry name" value="ABC transporter type 1, transmembrane domain"/>
    <property type="match status" value="1"/>
</dbReference>
<dbReference type="InterPro" id="IPR027417">
    <property type="entry name" value="P-loop_NTPase"/>
</dbReference>
<proteinExistence type="predicted"/>
<dbReference type="PANTHER" id="PTHR24221:SF248">
    <property type="entry name" value="ABC TRANSPORTER TRANSMEMBRANE REGION"/>
    <property type="match status" value="1"/>
</dbReference>
<dbReference type="Gene3D" id="3.40.50.300">
    <property type="entry name" value="P-loop containing nucleotide triphosphate hydrolases"/>
    <property type="match status" value="1"/>
</dbReference>
<dbReference type="PANTHER" id="PTHR24221">
    <property type="entry name" value="ATP-BINDING CASSETTE SUB-FAMILY B"/>
    <property type="match status" value="1"/>
</dbReference>
<gene>
    <name evidence="10" type="ORF">VSS37_03100</name>
</gene>
<evidence type="ECO:0000256" key="3">
    <source>
        <dbReference type="ARBA" id="ARBA00022741"/>
    </source>
</evidence>
<dbReference type="EMBL" id="JAYMYJ010000029">
    <property type="protein sequence ID" value="MEB4589956.1"/>
    <property type="molecule type" value="Genomic_DNA"/>
</dbReference>
<organism evidence="10 11">
    <name type="scientific">Candidatus Thiothrix phosphatis</name>
    <dbReference type="NCBI Taxonomy" id="3112415"/>
    <lineage>
        <taxon>Bacteria</taxon>
        <taxon>Pseudomonadati</taxon>
        <taxon>Pseudomonadota</taxon>
        <taxon>Gammaproteobacteria</taxon>
        <taxon>Thiotrichales</taxon>
        <taxon>Thiotrichaceae</taxon>
        <taxon>Thiothrix</taxon>
    </lineage>
</organism>
<dbReference type="InterPro" id="IPR003439">
    <property type="entry name" value="ABC_transporter-like_ATP-bd"/>
</dbReference>
<dbReference type="GO" id="GO:0005524">
    <property type="term" value="F:ATP binding"/>
    <property type="evidence" value="ECO:0007669"/>
    <property type="project" value="UniProtKB-KW"/>
</dbReference>
<evidence type="ECO:0000256" key="4">
    <source>
        <dbReference type="ARBA" id="ARBA00022840"/>
    </source>
</evidence>
<comment type="caution">
    <text evidence="10">The sequence shown here is derived from an EMBL/GenBank/DDBJ whole genome shotgun (WGS) entry which is preliminary data.</text>
</comment>
<evidence type="ECO:0000256" key="7">
    <source>
        <dbReference type="SAM" id="Phobius"/>
    </source>
</evidence>
<dbReference type="InterPro" id="IPR003593">
    <property type="entry name" value="AAA+_ATPase"/>
</dbReference>
<dbReference type="InterPro" id="IPR036640">
    <property type="entry name" value="ABC1_TM_sf"/>
</dbReference>
<feature type="transmembrane region" description="Helical" evidence="7">
    <location>
        <begin position="21"/>
        <end position="47"/>
    </location>
</feature>
<accession>A0ABU6CTP4</accession>
<feature type="transmembrane region" description="Helical" evidence="7">
    <location>
        <begin position="149"/>
        <end position="174"/>
    </location>
</feature>
<keyword evidence="6 7" id="KW-0472">Membrane</keyword>
<evidence type="ECO:0000313" key="11">
    <source>
        <dbReference type="Proteomes" id="UP001308005"/>
    </source>
</evidence>
<dbReference type="SUPFAM" id="SSF90123">
    <property type="entry name" value="ABC transporter transmembrane region"/>
    <property type="match status" value="1"/>
</dbReference>
<feature type="transmembrane region" description="Helical" evidence="7">
    <location>
        <begin position="59"/>
        <end position="76"/>
    </location>
</feature>
<dbReference type="InterPro" id="IPR039421">
    <property type="entry name" value="Type_1_exporter"/>
</dbReference>
<evidence type="ECO:0000313" key="10">
    <source>
        <dbReference type="EMBL" id="MEB4589956.1"/>
    </source>
</evidence>
<evidence type="ECO:0000256" key="6">
    <source>
        <dbReference type="ARBA" id="ARBA00023136"/>
    </source>
</evidence>
<keyword evidence="4 10" id="KW-0067">ATP-binding</keyword>
<keyword evidence="5 7" id="KW-1133">Transmembrane helix</keyword>
<evidence type="ECO:0000256" key="1">
    <source>
        <dbReference type="ARBA" id="ARBA00004651"/>
    </source>
</evidence>
<dbReference type="PROSITE" id="PS00211">
    <property type="entry name" value="ABC_TRANSPORTER_1"/>
    <property type="match status" value="1"/>
</dbReference>
<evidence type="ECO:0000256" key="2">
    <source>
        <dbReference type="ARBA" id="ARBA00022692"/>
    </source>
</evidence>
<feature type="domain" description="ABC transmembrane type-1" evidence="9">
    <location>
        <begin position="24"/>
        <end position="300"/>
    </location>
</feature>
<evidence type="ECO:0000256" key="5">
    <source>
        <dbReference type="ARBA" id="ARBA00022989"/>
    </source>
</evidence>
<dbReference type="Pfam" id="PF00664">
    <property type="entry name" value="ABC_membrane"/>
    <property type="match status" value="1"/>
</dbReference>
<keyword evidence="3" id="KW-0547">Nucleotide-binding</keyword>
<reference evidence="11" key="1">
    <citation type="submission" date="2023-07" db="EMBL/GenBank/DDBJ databases">
        <title>The carbon used by Thiothrix.</title>
        <authorList>
            <person name="Chen L."/>
        </authorList>
    </citation>
    <scope>NUCLEOTIDE SEQUENCE [LARGE SCALE GENOMIC DNA]</scope>
</reference>
<dbReference type="Pfam" id="PF00005">
    <property type="entry name" value="ABC_tran"/>
    <property type="match status" value="1"/>
</dbReference>
<protein>
    <submittedName>
        <fullName evidence="10">ATP-binding cassette domain-containing protein</fullName>
    </submittedName>
</protein>
<dbReference type="RefSeq" id="WP_324693178.1">
    <property type="nucleotide sequence ID" value="NZ_JAYMYJ010000029.1"/>
</dbReference>
<sequence length="565" mass="62840">MYLIENLHPSLQKILDQNAPTFRAILVFSFFINLLMLSIPLYLLQVYSKVIPSHAFDSLYFLTGMVMVALSVLAALERVRHKLFSKFGAFFDEMINQQVLETILKKSADKAAPKSIKGLVHLDTVQRFLSGSQVIFLLDIPWTPLYLSILYLLHPVLGIVVSLAAVFLIILGLINEKVSRQLLQDSENANKDRFDKAAHFASNADIIESMGMRPNVLDRWGSIAEQTQGKRAKNSTLEMHIRTTLKFSRLLLQVVVVSVATWLILNKELSPGSTIAAVLLMRQAVTPLESAIQSLSHFIKAREAFFGINEYLHDGEKFKKPLNLPAPTGKLVLESVGFRYSGSPQPVFDKVNLTITPREIIALTGKMGTGKSTLARILVGLLEPSRGKVHLGSHDLSLWDSRQLGPHVGYLPQKASLFSGTVRENISRLEQGEIEKVIQAAKLVRIHNMIENWPDSYEMDVGEDGQKLSGGQRQMVALARAIYGLPKLIVLDEPDAGLDKEGLASLAIALQLLKNKGSIVVIITHNPSMHRFADAVYELSSGRLKRIDDENSQKPTKVVDFVRKA</sequence>
<keyword evidence="2 7" id="KW-0812">Transmembrane</keyword>
<feature type="domain" description="ABC transporter" evidence="8">
    <location>
        <begin position="331"/>
        <end position="561"/>
    </location>
</feature>
<dbReference type="SUPFAM" id="SSF52540">
    <property type="entry name" value="P-loop containing nucleoside triphosphate hydrolases"/>
    <property type="match status" value="1"/>
</dbReference>
<comment type="subcellular location">
    <subcellularLocation>
        <location evidence="1">Cell membrane</location>
        <topology evidence="1">Multi-pass membrane protein</topology>
    </subcellularLocation>
</comment>
<dbReference type="SMART" id="SM00382">
    <property type="entry name" value="AAA"/>
    <property type="match status" value="1"/>
</dbReference>
<dbReference type="InterPro" id="IPR011527">
    <property type="entry name" value="ABC1_TM_dom"/>
</dbReference>
<dbReference type="InterPro" id="IPR017871">
    <property type="entry name" value="ABC_transporter-like_CS"/>
</dbReference>
<evidence type="ECO:0000259" key="8">
    <source>
        <dbReference type="PROSITE" id="PS50893"/>
    </source>
</evidence>
<keyword evidence="11" id="KW-1185">Reference proteome</keyword>
<dbReference type="PROSITE" id="PS50893">
    <property type="entry name" value="ABC_TRANSPORTER_2"/>
    <property type="match status" value="1"/>
</dbReference>
<dbReference type="Proteomes" id="UP001308005">
    <property type="component" value="Unassembled WGS sequence"/>
</dbReference>
<dbReference type="PROSITE" id="PS50929">
    <property type="entry name" value="ABC_TM1F"/>
    <property type="match status" value="1"/>
</dbReference>